<dbReference type="EMBL" id="JAPHNI010000637">
    <property type="protein sequence ID" value="KAJ8109239.1"/>
    <property type="molecule type" value="Genomic_DNA"/>
</dbReference>
<comment type="caution">
    <text evidence="1">The sequence shown here is derived from an EMBL/GenBank/DDBJ whole genome shotgun (WGS) entry which is preliminary data.</text>
</comment>
<reference evidence="1" key="1">
    <citation type="submission" date="2022-11" db="EMBL/GenBank/DDBJ databases">
        <title>Genome Sequence of Boeremia exigua.</title>
        <authorList>
            <person name="Buettner E."/>
        </authorList>
    </citation>
    <scope>NUCLEOTIDE SEQUENCE</scope>
    <source>
        <strain evidence="1">CU02</strain>
    </source>
</reference>
<organism evidence="1 2">
    <name type="scientific">Boeremia exigua</name>
    <dbReference type="NCBI Taxonomy" id="749465"/>
    <lineage>
        <taxon>Eukaryota</taxon>
        <taxon>Fungi</taxon>
        <taxon>Dikarya</taxon>
        <taxon>Ascomycota</taxon>
        <taxon>Pezizomycotina</taxon>
        <taxon>Dothideomycetes</taxon>
        <taxon>Pleosporomycetidae</taxon>
        <taxon>Pleosporales</taxon>
        <taxon>Pleosporineae</taxon>
        <taxon>Didymellaceae</taxon>
        <taxon>Boeremia</taxon>
    </lineage>
</organism>
<name>A0ACC2I1Z1_9PLEO</name>
<evidence type="ECO:0000313" key="2">
    <source>
        <dbReference type="Proteomes" id="UP001153331"/>
    </source>
</evidence>
<dbReference type="Proteomes" id="UP001153331">
    <property type="component" value="Unassembled WGS sequence"/>
</dbReference>
<protein>
    <submittedName>
        <fullName evidence="1">Uncharacterized protein</fullName>
    </submittedName>
</protein>
<proteinExistence type="predicted"/>
<evidence type="ECO:0000313" key="1">
    <source>
        <dbReference type="EMBL" id="KAJ8109239.1"/>
    </source>
</evidence>
<accession>A0ACC2I1Z1</accession>
<sequence length="233" mass="24847">MSSGTPTSGAPLTLPVFGPAPEQAENSAPRVPDNNASSATGSQSSPADVLPGSLVSNHGIQLPVLPDPKPDLIQLNDATPVMMAALGVASKHIDISQAALDQLFKDEWAMDRYESWVKTLRTTTEYLTEYLMENIPRVERNLAHAAAKTTQDDTSQFRLPSAPRTVNPVEAMRRRSSNGSESESSGNSTTNSATVDPIATDGHREEESGKRVLDSAAVPSAKKPRTERDGAAE</sequence>
<keyword evidence="2" id="KW-1185">Reference proteome</keyword>
<gene>
    <name evidence="1" type="ORF">OPT61_g7606</name>
</gene>